<feature type="transmembrane region" description="Helical" evidence="2">
    <location>
        <begin position="41"/>
        <end position="60"/>
    </location>
</feature>
<dbReference type="Proteomes" id="UP001595850">
    <property type="component" value="Unassembled WGS sequence"/>
</dbReference>
<evidence type="ECO:0000256" key="2">
    <source>
        <dbReference type="SAM" id="Phobius"/>
    </source>
</evidence>
<organism evidence="3 4">
    <name type="scientific">Planomonospora corallina</name>
    <dbReference type="NCBI Taxonomy" id="1806052"/>
    <lineage>
        <taxon>Bacteria</taxon>
        <taxon>Bacillati</taxon>
        <taxon>Actinomycetota</taxon>
        <taxon>Actinomycetes</taxon>
        <taxon>Streptosporangiales</taxon>
        <taxon>Streptosporangiaceae</taxon>
        <taxon>Planomonospora</taxon>
    </lineage>
</organism>
<protein>
    <submittedName>
        <fullName evidence="3">Uncharacterized protein</fullName>
    </submittedName>
</protein>
<gene>
    <name evidence="3" type="ORF">ACFOWE_33330</name>
</gene>
<keyword evidence="2" id="KW-0812">Transmembrane</keyword>
<dbReference type="PROSITE" id="PS51318">
    <property type="entry name" value="TAT"/>
    <property type="match status" value="1"/>
</dbReference>
<keyword evidence="2" id="KW-0472">Membrane</keyword>
<evidence type="ECO:0000313" key="4">
    <source>
        <dbReference type="Proteomes" id="UP001595850"/>
    </source>
</evidence>
<proteinExistence type="predicted"/>
<feature type="compositionally biased region" description="Basic and acidic residues" evidence="1">
    <location>
        <begin position="1"/>
        <end position="12"/>
    </location>
</feature>
<keyword evidence="4" id="KW-1185">Reference proteome</keyword>
<comment type="caution">
    <text evidence="3">The sequence shown here is derived from an EMBL/GenBank/DDBJ whole genome shotgun (WGS) entry which is preliminary data.</text>
</comment>
<evidence type="ECO:0000313" key="3">
    <source>
        <dbReference type="EMBL" id="MFC4063189.1"/>
    </source>
</evidence>
<dbReference type="EMBL" id="JBHSBM010000077">
    <property type="protein sequence ID" value="MFC4063189.1"/>
    <property type="molecule type" value="Genomic_DNA"/>
</dbReference>
<reference evidence="4" key="1">
    <citation type="journal article" date="2019" name="Int. J. Syst. Evol. Microbiol.">
        <title>The Global Catalogue of Microorganisms (GCM) 10K type strain sequencing project: providing services to taxonomists for standard genome sequencing and annotation.</title>
        <authorList>
            <consortium name="The Broad Institute Genomics Platform"/>
            <consortium name="The Broad Institute Genome Sequencing Center for Infectious Disease"/>
            <person name="Wu L."/>
            <person name="Ma J."/>
        </authorList>
    </citation>
    <scope>NUCLEOTIDE SEQUENCE [LARGE SCALE GENOMIC DNA]</scope>
    <source>
        <strain evidence="4">TBRC 4489</strain>
    </source>
</reference>
<sequence>MTITESDLREFLESDSGGGPRGGVTVADVDRRVRRIRRRRLGAAGGAAALGLAVAAALTLPAGPAGTAPGDDVWTGAMSRPDGSPRVVATPLGDPIPKETLLERRFTAGGAREEVTVPTGGAQISVSLWCSGPVAKAALWIDGRLVTAGPCGQGIGERVPMGTDVMENPYYVVRWTAPPDDHHPIEHTVAAALLKPADTSGGRAAPEEMTGTEDVEERLAEGGRFDAGWRLVVERMGGPECRDGARQVDPATGEVVVLDCANPPAAPSAAP</sequence>
<feature type="region of interest" description="Disordered" evidence="1">
    <location>
        <begin position="1"/>
        <end position="24"/>
    </location>
</feature>
<evidence type="ECO:0000256" key="1">
    <source>
        <dbReference type="SAM" id="MobiDB-lite"/>
    </source>
</evidence>
<dbReference type="InterPro" id="IPR006311">
    <property type="entry name" value="TAT_signal"/>
</dbReference>
<dbReference type="RefSeq" id="WP_377294976.1">
    <property type="nucleotide sequence ID" value="NZ_JBHSBM010000077.1"/>
</dbReference>
<accession>A0ABV8IJL5</accession>
<keyword evidence="2" id="KW-1133">Transmembrane helix</keyword>
<name>A0ABV8IJL5_9ACTN</name>